<dbReference type="AlphaFoldDB" id="A0A556MSV6"/>
<dbReference type="Proteomes" id="UP000318733">
    <property type="component" value="Unassembled WGS sequence"/>
</dbReference>
<feature type="transmembrane region" description="Helical" evidence="1">
    <location>
        <begin position="22"/>
        <end position="40"/>
    </location>
</feature>
<name>A0A556MSV6_9SPHI</name>
<comment type="caution">
    <text evidence="2">The sequence shown here is derived from an EMBL/GenBank/DDBJ whole genome shotgun (WGS) entry which is preliminary data.</text>
</comment>
<dbReference type="RefSeq" id="WP_144246458.1">
    <property type="nucleotide sequence ID" value="NZ_VLPK01000001.1"/>
</dbReference>
<evidence type="ECO:0000256" key="1">
    <source>
        <dbReference type="SAM" id="Phobius"/>
    </source>
</evidence>
<keyword evidence="1" id="KW-0812">Transmembrane</keyword>
<organism evidence="2 3">
    <name type="scientific">Mucilaginibacter corticis</name>
    <dbReference type="NCBI Taxonomy" id="2597670"/>
    <lineage>
        <taxon>Bacteria</taxon>
        <taxon>Pseudomonadati</taxon>
        <taxon>Bacteroidota</taxon>
        <taxon>Sphingobacteriia</taxon>
        <taxon>Sphingobacteriales</taxon>
        <taxon>Sphingobacteriaceae</taxon>
        <taxon>Mucilaginibacter</taxon>
    </lineage>
</organism>
<feature type="transmembrane region" description="Helical" evidence="1">
    <location>
        <begin position="52"/>
        <end position="70"/>
    </location>
</feature>
<dbReference type="EMBL" id="VLPK01000001">
    <property type="protein sequence ID" value="TSJ42888.1"/>
    <property type="molecule type" value="Genomic_DNA"/>
</dbReference>
<evidence type="ECO:0000313" key="2">
    <source>
        <dbReference type="EMBL" id="TSJ42888.1"/>
    </source>
</evidence>
<sequence>MGTSDTVEFIPEGDKPSPNKKLSGFLLINAFTIIIWYLLMHNKHSYDNGMSWLFICLILIPVDSSILFFSQDPVMVTLFKAEGTLQYDYTDFWGNEKSRTIDLKTAYYKYALSSNNVGGAMRLLIYNNYFKNQVVIRASDKMGFNRLQLDEIVAGIKEIQDNLQSNT</sequence>
<gene>
    <name evidence="2" type="ORF">FO440_01490</name>
</gene>
<keyword evidence="1" id="KW-0472">Membrane</keyword>
<protein>
    <submittedName>
        <fullName evidence="2">Uncharacterized protein</fullName>
    </submittedName>
</protein>
<accession>A0A556MSV6</accession>
<evidence type="ECO:0000313" key="3">
    <source>
        <dbReference type="Proteomes" id="UP000318733"/>
    </source>
</evidence>
<reference evidence="2 3" key="1">
    <citation type="submission" date="2019-07" db="EMBL/GenBank/DDBJ databases">
        <authorList>
            <person name="Huq M.A."/>
        </authorList>
    </citation>
    <scope>NUCLEOTIDE SEQUENCE [LARGE SCALE GENOMIC DNA]</scope>
    <source>
        <strain evidence="2 3">MAH-19</strain>
    </source>
</reference>
<keyword evidence="3" id="KW-1185">Reference proteome</keyword>
<proteinExistence type="predicted"/>
<keyword evidence="1" id="KW-1133">Transmembrane helix</keyword>